<gene>
    <name evidence="1" type="ORF">H7U32_10525</name>
</gene>
<feature type="non-terminal residue" evidence="1">
    <location>
        <position position="1"/>
    </location>
</feature>
<evidence type="ECO:0000313" key="1">
    <source>
        <dbReference type="EMBL" id="MBM6700703.1"/>
    </source>
</evidence>
<reference evidence="1" key="1">
    <citation type="submission" date="2020-08" db="EMBL/GenBank/DDBJ databases">
        <authorList>
            <person name="Cejkova D."/>
            <person name="Kubasova T."/>
            <person name="Jahodarova E."/>
            <person name="Rychlik I."/>
        </authorList>
    </citation>
    <scope>NUCLEOTIDE SEQUENCE</scope>
    <source>
        <strain evidence="1">An836</strain>
    </source>
</reference>
<sequence>SVTQSIVFHRTSSLGASDTLTISGHVLPNGDGQWLALVSIDWINSGAFRTSSWGATNLATMDGWQATQEYMQTCYENITYEHLGKNAFRAVGNTISYQTPAAIDIGANAWHKGSLVFNVKPA</sequence>
<dbReference type="AlphaFoldDB" id="A0A938X0U9"/>
<dbReference type="Proteomes" id="UP000718821">
    <property type="component" value="Unassembled WGS sequence"/>
</dbReference>
<reference evidence="1" key="2">
    <citation type="journal article" date="2021" name="Sci. Rep.">
        <title>The distribution of antibiotic resistance genes in chicken gut microbiota commensals.</title>
        <authorList>
            <person name="Juricova H."/>
            <person name="Matiasovicova J."/>
            <person name="Kubasova T."/>
            <person name="Cejkova D."/>
            <person name="Rychlik I."/>
        </authorList>
    </citation>
    <scope>NUCLEOTIDE SEQUENCE</scope>
    <source>
        <strain evidence="1">An836</strain>
    </source>
</reference>
<proteinExistence type="predicted"/>
<organism evidence="1 2">
    <name type="scientific">Bifidobacterium pullorum subsp. saeculare</name>
    <dbReference type="NCBI Taxonomy" id="78257"/>
    <lineage>
        <taxon>Bacteria</taxon>
        <taxon>Bacillati</taxon>
        <taxon>Actinomycetota</taxon>
        <taxon>Actinomycetes</taxon>
        <taxon>Bifidobacteriales</taxon>
        <taxon>Bifidobacteriaceae</taxon>
        <taxon>Bifidobacterium</taxon>
    </lineage>
</organism>
<name>A0A938X0U9_9BIFI</name>
<evidence type="ECO:0000313" key="2">
    <source>
        <dbReference type="Proteomes" id="UP000718821"/>
    </source>
</evidence>
<comment type="caution">
    <text evidence="1">The sequence shown here is derived from an EMBL/GenBank/DDBJ whole genome shotgun (WGS) entry which is preliminary data.</text>
</comment>
<dbReference type="RefSeq" id="WP_204469962.1">
    <property type="nucleotide sequence ID" value="NZ_JACLYU010000291.1"/>
</dbReference>
<dbReference type="EMBL" id="JACLYU010000291">
    <property type="protein sequence ID" value="MBM6700703.1"/>
    <property type="molecule type" value="Genomic_DNA"/>
</dbReference>
<protein>
    <submittedName>
        <fullName evidence="1">Uncharacterized protein</fullName>
    </submittedName>
</protein>
<keyword evidence="2" id="KW-1185">Reference proteome</keyword>
<accession>A0A938X0U9</accession>